<proteinExistence type="predicted"/>
<protein>
    <recommendedName>
        <fullName evidence="1">PABC domain-containing protein</fullName>
    </recommendedName>
</protein>
<dbReference type="SUPFAM" id="SSF63570">
    <property type="entry name" value="PABC (PABP) domain"/>
    <property type="match status" value="1"/>
</dbReference>
<accession>A0A5J4TX49</accession>
<reference evidence="2 3" key="1">
    <citation type="submission" date="2019-03" db="EMBL/GenBank/DDBJ databases">
        <title>Single cell metagenomics reveals metabolic interactions within the superorganism composed of flagellate Streblomastix strix and complex community of Bacteroidetes bacteria on its surface.</title>
        <authorList>
            <person name="Treitli S.C."/>
            <person name="Kolisko M."/>
            <person name="Husnik F."/>
            <person name="Keeling P."/>
            <person name="Hampl V."/>
        </authorList>
    </citation>
    <scope>NUCLEOTIDE SEQUENCE [LARGE SCALE GENOMIC DNA]</scope>
    <source>
        <strain evidence="2">ST1C</strain>
    </source>
</reference>
<dbReference type="InterPro" id="IPR036053">
    <property type="entry name" value="PABP-dom"/>
</dbReference>
<dbReference type="Proteomes" id="UP000324800">
    <property type="component" value="Unassembled WGS sequence"/>
</dbReference>
<dbReference type="PROSITE" id="PS51309">
    <property type="entry name" value="PABC"/>
    <property type="match status" value="1"/>
</dbReference>
<dbReference type="AlphaFoldDB" id="A0A5J4TX49"/>
<comment type="caution">
    <text evidence="2">The sequence shown here is derived from an EMBL/GenBank/DDBJ whole genome shotgun (WGS) entry which is preliminary data.</text>
</comment>
<feature type="domain" description="PABC" evidence="1">
    <location>
        <begin position="81"/>
        <end position="158"/>
    </location>
</feature>
<dbReference type="GO" id="GO:0003723">
    <property type="term" value="F:RNA binding"/>
    <property type="evidence" value="ECO:0007669"/>
    <property type="project" value="InterPro"/>
</dbReference>
<name>A0A5J4TX49_9EUKA</name>
<dbReference type="Pfam" id="PF00658">
    <property type="entry name" value="MLLE"/>
    <property type="match status" value="1"/>
</dbReference>
<evidence type="ECO:0000259" key="1">
    <source>
        <dbReference type="PROSITE" id="PS51309"/>
    </source>
</evidence>
<dbReference type="OrthoDB" id="19742at2759"/>
<evidence type="ECO:0000313" key="2">
    <source>
        <dbReference type="EMBL" id="KAA6362493.1"/>
    </source>
</evidence>
<sequence length="199" mass="22439">MMNPLASLFNDPGYMNGTGIGGNQIMQPDIHNIQQPSVNQGQQIYNQYAPNLQPQIPTLPIISQQPIANPVIPPIQPPAIPQQFNPQILAQIHPNKQKQYIGEFLYTKISTIDEPNACKITGMLLELDIDELINLLGNDQQLNQMTREAQRVLREAVAQIQPISFYQSQKKSDQWNLLVKWTGDVSEDDLKELFNPLGD</sequence>
<dbReference type="Gene3D" id="1.10.1900.10">
    <property type="entry name" value="c-terminal domain of poly(a) binding protein"/>
    <property type="match status" value="1"/>
</dbReference>
<dbReference type="SMART" id="SM00517">
    <property type="entry name" value="PolyA"/>
    <property type="match status" value="1"/>
</dbReference>
<gene>
    <name evidence="2" type="ORF">EZS28_041980</name>
</gene>
<dbReference type="InterPro" id="IPR002004">
    <property type="entry name" value="PABP_HYD_C"/>
</dbReference>
<evidence type="ECO:0000313" key="3">
    <source>
        <dbReference type="Proteomes" id="UP000324800"/>
    </source>
</evidence>
<organism evidence="2 3">
    <name type="scientific">Streblomastix strix</name>
    <dbReference type="NCBI Taxonomy" id="222440"/>
    <lineage>
        <taxon>Eukaryota</taxon>
        <taxon>Metamonada</taxon>
        <taxon>Preaxostyla</taxon>
        <taxon>Oxymonadida</taxon>
        <taxon>Streblomastigidae</taxon>
        <taxon>Streblomastix</taxon>
    </lineage>
</organism>
<dbReference type="EMBL" id="SNRW01024139">
    <property type="protein sequence ID" value="KAA6362493.1"/>
    <property type="molecule type" value="Genomic_DNA"/>
</dbReference>